<gene>
    <name evidence="1" type="primary">hemG</name>
    <name evidence="1" type="ORF">HF292_003475</name>
</gene>
<protein>
    <submittedName>
        <fullName evidence="1">Protoporphyrinogen oxidase</fullName>
        <ecNumber evidence="1">1.3.3.4</ecNumber>
    </submittedName>
</protein>
<proteinExistence type="predicted"/>
<reference evidence="1 2" key="1">
    <citation type="journal article" date="2021" name="ISME J.">
        <title>Genomic evolution of the class Acidithiobacillia: deep-branching Proteobacteria living in extreme acidic conditions.</title>
        <authorList>
            <person name="Moya-Beltran A."/>
            <person name="Beard S."/>
            <person name="Rojas-Villalobos C."/>
            <person name="Issotta F."/>
            <person name="Gallardo Y."/>
            <person name="Ulloa R."/>
            <person name="Giaveno A."/>
            <person name="Degli Esposti M."/>
            <person name="Johnson D.B."/>
            <person name="Quatrini R."/>
        </authorList>
    </citation>
    <scope>NUCLEOTIDE SEQUENCE [LARGE SCALE GENOMIC DNA]</scope>
    <source>
        <strain evidence="1 2">CF3</strain>
    </source>
</reference>
<evidence type="ECO:0000313" key="2">
    <source>
        <dbReference type="Proteomes" id="UP001196097"/>
    </source>
</evidence>
<dbReference type="EMBL" id="CP130946">
    <property type="protein sequence ID" value="XRP73721.1"/>
    <property type="molecule type" value="Genomic_DNA"/>
</dbReference>
<keyword evidence="2" id="KW-1185">Reference proteome</keyword>
<name>A0ACD5IPN1_9PROT</name>
<organism evidence="1 2">
    <name type="scientific">Acidithiobacillus ferruginosus</name>
    <dbReference type="NCBI Taxonomy" id="3063951"/>
    <lineage>
        <taxon>Bacteria</taxon>
        <taxon>Pseudomonadati</taxon>
        <taxon>Pseudomonadota</taxon>
        <taxon>Acidithiobacillia</taxon>
        <taxon>Acidithiobacillales</taxon>
        <taxon>Acidithiobacillaceae</taxon>
        <taxon>Acidithiobacillus</taxon>
    </lineage>
</organism>
<accession>A0ACD5IPN1</accession>
<dbReference type="Proteomes" id="UP001196097">
    <property type="component" value="Chromosome"/>
</dbReference>
<keyword evidence="1" id="KW-0560">Oxidoreductase</keyword>
<sequence>MEEVIIIGGGISGLATAYFLRKRGWSPLLLEAGAAPGGNLQSRQEDGYLRDMGPNSLMLKGRIVPEWLRELQLEGDIVEANPLARRRYVLNRHRQPVALGPGVLFGGGLLSMRGRLRLLGEPFQPPHRTPDGEESIADFVRRRLGEEALTWLVDPFVSGVFAGNPARLSVQATLPRLAALEQDGGSLLRGALRARNRKRKLPATPKTRLVSFREGLQVLPLRVADTLGDTLRCDTPVDQLAHSGGMWQVGSGNQTWQSKRLVLALPAGAAARLLAPTDATLARELEAIPYPAVGSLSIGFQRPQVEHPLNGFGMLIPRVMGLETLGVLFSSTLFPGRAPAGQVLLTAFIGGSQNVLAGRDDDDLLATVLREIGPLLGISGDPVFSRCRVWPKAIPQYEIGHLDRMKRIDTLSAGHPGLHFRANWQGGVALGDCIEQAWEFSQAANWQH</sequence>
<evidence type="ECO:0000313" key="1">
    <source>
        <dbReference type="EMBL" id="XRP73721.1"/>
    </source>
</evidence>
<dbReference type="EC" id="1.3.3.4" evidence="1"/>